<proteinExistence type="predicted"/>
<keyword evidence="2" id="KW-1185">Reference proteome</keyword>
<comment type="caution">
    <text evidence="1">The sequence shown here is derived from an EMBL/GenBank/DDBJ whole genome shotgun (WGS) entry which is preliminary data.</text>
</comment>
<dbReference type="Proteomes" id="UP001054821">
    <property type="component" value="Chromosome 4"/>
</dbReference>
<sequence length="119" mass="14212">MLSWANNVSLEFCEDMRCRTDYVSLEFCEDMRSRVDHKSPEFCEVVTYMVLVTQRVRHRYQSGIWVGSCHQANDFQVVDEESFEVDQEHIHLHEDNAYEMSDARDHITGAMWMDYIQNH</sequence>
<evidence type="ECO:0000313" key="2">
    <source>
        <dbReference type="Proteomes" id="UP001054821"/>
    </source>
</evidence>
<evidence type="ECO:0000313" key="1">
    <source>
        <dbReference type="EMBL" id="KAI5334810.1"/>
    </source>
</evidence>
<organism evidence="1 2">
    <name type="scientific">Prunus dulcis</name>
    <name type="common">Almond</name>
    <name type="synonym">Amygdalus dulcis</name>
    <dbReference type="NCBI Taxonomy" id="3755"/>
    <lineage>
        <taxon>Eukaryota</taxon>
        <taxon>Viridiplantae</taxon>
        <taxon>Streptophyta</taxon>
        <taxon>Embryophyta</taxon>
        <taxon>Tracheophyta</taxon>
        <taxon>Spermatophyta</taxon>
        <taxon>Magnoliopsida</taxon>
        <taxon>eudicotyledons</taxon>
        <taxon>Gunneridae</taxon>
        <taxon>Pentapetalae</taxon>
        <taxon>rosids</taxon>
        <taxon>fabids</taxon>
        <taxon>Rosales</taxon>
        <taxon>Rosaceae</taxon>
        <taxon>Amygdaloideae</taxon>
        <taxon>Amygdaleae</taxon>
        <taxon>Prunus</taxon>
    </lineage>
</organism>
<protein>
    <submittedName>
        <fullName evidence="1">Uncharacterized protein</fullName>
    </submittedName>
</protein>
<accession>A0AAD4Z6M3</accession>
<dbReference type="AlphaFoldDB" id="A0AAD4Z6M3"/>
<gene>
    <name evidence="1" type="ORF">L3X38_024943</name>
</gene>
<dbReference type="EMBL" id="JAJFAZ020000004">
    <property type="protein sequence ID" value="KAI5334810.1"/>
    <property type="molecule type" value="Genomic_DNA"/>
</dbReference>
<reference evidence="1 2" key="1">
    <citation type="journal article" date="2022" name="G3 (Bethesda)">
        <title>Whole-genome sequence and methylome profiling of the almond [Prunus dulcis (Mill.) D.A. Webb] cultivar 'Nonpareil'.</title>
        <authorList>
            <person name="D'Amico-Willman K.M."/>
            <person name="Ouma W.Z."/>
            <person name="Meulia T."/>
            <person name="Sideli G.M."/>
            <person name="Gradziel T.M."/>
            <person name="Fresnedo-Ramirez J."/>
        </authorList>
    </citation>
    <scope>NUCLEOTIDE SEQUENCE [LARGE SCALE GENOMIC DNA]</scope>
    <source>
        <strain evidence="1">Clone GOH B32 T37-40</strain>
    </source>
</reference>
<name>A0AAD4Z6M3_PRUDU</name>